<dbReference type="EMBL" id="JAQIIO010000013">
    <property type="protein sequence ID" value="MDA5095653.1"/>
    <property type="molecule type" value="Genomic_DNA"/>
</dbReference>
<dbReference type="CDD" id="cd02440">
    <property type="entry name" value="AdoMet_MTases"/>
    <property type="match status" value="1"/>
</dbReference>
<proteinExistence type="predicted"/>
<feature type="domain" description="Methyltransferase type 11" evidence="2">
    <location>
        <begin position="19"/>
        <end position="112"/>
    </location>
</feature>
<dbReference type="GO" id="GO:0032259">
    <property type="term" value="P:methylation"/>
    <property type="evidence" value="ECO:0007669"/>
    <property type="project" value="UniProtKB-KW"/>
</dbReference>
<evidence type="ECO:0000259" key="2">
    <source>
        <dbReference type="Pfam" id="PF08241"/>
    </source>
</evidence>
<evidence type="ECO:0000256" key="1">
    <source>
        <dbReference type="ARBA" id="ARBA00022691"/>
    </source>
</evidence>
<dbReference type="Pfam" id="PF08241">
    <property type="entry name" value="Methyltransf_11"/>
    <property type="match status" value="1"/>
</dbReference>
<evidence type="ECO:0000313" key="4">
    <source>
        <dbReference type="Proteomes" id="UP001528040"/>
    </source>
</evidence>
<dbReference type="PANTHER" id="PTHR43591">
    <property type="entry name" value="METHYLTRANSFERASE"/>
    <property type="match status" value="1"/>
</dbReference>
<dbReference type="InterPro" id="IPR029063">
    <property type="entry name" value="SAM-dependent_MTases_sf"/>
</dbReference>
<evidence type="ECO:0000313" key="3">
    <source>
        <dbReference type="EMBL" id="MDA5095653.1"/>
    </source>
</evidence>
<protein>
    <submittedName>
        <fullName evidence="3">Class I SAM-dependent methyltransferase</fullName>
    </submittedName>
</protein>
<organism evidence="3 4">
    <name type="scientific">Aliiroseovarius salicola</name>
    <dbReference type="NCBI Taxonomy" id="3009082"/>
    <lineage>
        <taxon>Bacteria</taxon>
        <taxon>Pseudomonadati</taxon>
        <taxon>Pseudomonadota</taxon>
        <taxon>Alphaproteobacteria</taxon>
        <taxon>Rhodobacterales</taxon>
        <taxon>Paracoccaceae</taxon>
        <taxon>Aliiroseovarius</taxon>
    </lineage>
</organism>
<accession>A0ABT4W568</accession>
<dbReference type="InterPro" id="IPR020596">
    <property type="entry name" value="rRNA_Ade_Mease_Trfase_CS"/>
</dbReference>
<dbReference type="Proteomes" id="UP001528040">
    <property type="component" value="Unassembled WGS sequence"/>
</dbReference>
<keyword evidence="3" id="KW-0489">Methyltransferase</keyword>
<gene>
    <name evidence="3" type="ORF">O2N63_16300</name>
</gene>
<dbReference type="RefSeq" id="WP_271055362.1">
    <property type="nucleotide sequence ID" value="NZ_JAQIIO010000013.1"/>
</dbReference>
<keyword evidence="3" id="KW-0808">Transferase</keyword>
<dbReference type="PROSITE" id="PS01131">
    <property type="entry name" value="RRNA_A_DIMETH"/>
    <property type="match status" value="1"/>
</dbReference>
<comment type="caution">
    <text evidence="3">The sequence shown here is derived from an EMBL/GenBank/DDBJ whole genome shotgun (WGS) entry which is preliminary data.</text>
</comment>
<name>A0ABT4W568_9RHOB</name>
<reference evidence="3 4" key="1">
    <citation type="submission" date="2023-01" db="EMBL/GenBank/DDBJ databases">
        <authorList>
            <person name="Yoon J.-W."/>
        </authorList>
    </citation>
    <scope>NUCLEOTIDE SEQUENCE [LARGE SCALE GENOMIC DNA]</scope>
    <source>
        <strain evidence="3 4">KMU-50</strain>
    </source>
</reference>
<dbReference type="SUPFAM" id="SSF53335">
    <property type="entry name" value="S-adenosyl-L-methionine-dependent methyltransferases"/>
    <property type="match status" value="1"/>
</dbReference>
<dbReference type="GO" id="GO:0008168">
    <property type="term" value="F:methyltransferase activity"/>
    <property type="evidence" value="ECO:0007669"/>
    <property type="project" value="UniProtKB-KW"/>
</dbReference>
<sequence length="224" mass="25141">MAHIEHLKTLCPLSNRYVVDIGAGDGIFSKQLHAEGAVVTAVEIDAVKVARAQSGLPVDVDVILGTAENLPLETDTQDLACFFFSFHHVPIELQDAAFNEAHRVLRPTGRLHIVEPFPFGSMFDVVRFVEDETFVRTHSHELLNRLGEGGRFGLLSKNDYVLTREYPSFDSFLDKIVRPDPDRQAAFEHVATEMEEAFDQAIDDSDQRRVLHQPCAAYHFAVKP</sequence>
<dbReference type="InterPro" id="IPR013216">
    <property type="entry name" value="Methyltransf_11"/>
</dbReference>
<keyword evidence="1" id="KW-0949">S-adenosyl-L-methionine</keyword>
<dbReference type="Gene3D" id="3.40.50.150">
    <property type="entry name" value="Vaccinia Virus protein VP39"/>
    <property type="match status" value="1"/>
</dbReference>
<keyword evidence="4" id="KW-1185">Reference proteome</keyword>